<reference evidence="8 9" key="1">
    <citation type="journal article" date="2014" name="Int. J. Syst. Evol. Microbiol.">
        <title>Complete genome sequence of Corynebacterium casei LMG S-19264T (=DSM 44701T), isolated from a smear-ripened cheese.</title>
        <authorList>
            <consortium name="US DOE Joint Genome Institute (JGI-PGF)"/>
            <person name="Walter F."/>
            <person name="Albersmeier A."/>
            <person name="Kalinowski J."/>
            <person name="Ruckert C."/>
        </authorList>
    </citation>
    <scope>NUCLEOTIDE SEQUENCE [LARGE SCALE GENOMIC DNA]</scope>
    <source>
        <strain evidence="8 9">CCM 8669</strain>
    </source>
</reference>
<dbReference type="PANTHER" id="PTHR38459:SF1">
    <property type="entry name" value="PROPHAGE BACTOPRENOL-LINKED GLUCOSE TRANSLOCASE HOMOLOG"/>
    <property type="match status" value="1"/>
</dbReference>
<keyword evidence="4 6" id="KW-1133">Transmembrane helix</keyword>
<dbReference type="InterPro" id="IPR007267">
    <property type="entry name" value="GtrA_DPMS_TM"/>
</dbReference>
<evidence type="ECO:0000313" key="8">
    <source>
        <dbReference type="EMBL" id="GGH62847.1"/>
    </source>
</evidence>
<gene>
    <name evidence="8" type="ORF">GCM10007359_13500</name>
</gene>
<dbReference type="EMBL" id="BMDC01000002">
    <property type="protein sequence ID" value="GGH62847.1"/>
    <property type="molecule type" value="Genomic_DNA"/>
</dbReference>
<feature type="domain" description="GtrA/DPMS transmembrane" evidence="7">
    <location>
        <begin position="2"/>
        <end position="124"/>
    </location>
</feature>
<dbReference type="PANTHER" id="PTHR38459">
    <property type="entry name" value="PROPHAGE BACTOPRENOL-LINKED GLUCOSE TRANSLOCASE HOMOLOG"/>
    <property type="match status" value="1"/>
</dbReference>
<evidence type="ECO:0000256" key="5">
    <source>
        <dbReference type="ARBA" id="ARBA00023136"/>
    </source>
</evidence>
<feature type="transmembrane region" description="Helical" evidence="6">
    <location>
        <begin position="31"/>
        <end position="48"/>
    </location>
</feature>
<dbReference type="Pfam" id="PF04138">
    <property type="entry name" value="GtrA_DPMS_TM"/>
    <property type="match status" value="1"/>
</dbReference>
<evidence type="ECO:0000259" key="7">
    <source>
        <dbReference type="Pfam" id="PF04138"/>
    </source>
</evidence>
<dbReference type="GO" id="GO:0000271">
    <property type="term" value="P:polysaccharide biosynthetic process"/>
    <property type="evidence" value="ECO:0007669"/>
    <property type="project" value="InterPro"/>
</dbReference>
<comment type="subcellular location">
    <subcellularLocation>
        <location evidence="1">Membrane</location>
        <topology evidence="1">Multi-pass membrane protein</topology>
    </subcellularLocation>
</comment>
<dbReference type="GO" id="GO:0005886">
    <property type="term" value="C:plasma membrane"/>
    <property type="evidence" value="ECO:0007669"/>
    <property type="project" value="TreeGrafter"/>
</dbReference>
<feature type="transmembrane region" description="Helical" evidence="6">
    <location>
        <begin position="69"/>
        <end position="91"/>
    </location>
</feature>
<evidence type="ECO:0000256" key="6">
    <source>
        <dbReference type="SAM" id="Phobius"/>
    </source>
</evidence>
<dbReference type="InterPro" id="IPR051401">
    <property type="entry name" value="GtrA_CellWall_Glycosyl"/>
</dbReference>
<proteinExistence type="inferred from homology"/>
<accession>A0A917IVC0</accession>
<comment type="caution">
    <text evidence="8">The sequence shown here is derived from an EMBL/GenBank/DDBJ whole genome shotgun (WGS) entry which is preliminary data.</text>
</comment>
<protein>
    <recommendedName>
        <fullName evidence="7">GtrA/DPMS transmembrane domain-containing protein</fullName>
    </recommendedName>
</protein>
<organism evidence="8 9">
    <name type="scientific">Rothia aerolata</name>
    <dbReference type="NCBI Taxonomy" id="1812262"/>
    <lineage>
        <taxon>Bacteria</taxon>
        <taxon>Bacillati</taxon>
        <taxon>Actinomycetota</taxon>
        <taxon>Actinomycetes</taxon>
        <taxon>Micrococcales</taxon>
        <taxon>Micrococcaceae</taxon>
        <taxon>Rothia</taxon>
    </lineage>
</organism>
<sequence>MQFATVGGLAFIVNASVTWFLMHSIFADSHGKAKIVAGVVATLFSWIMNRLWTFRSKRTDNKWREAVEFALVNAIGIAVEFGCVVFSYYVLGLTSPTASFISGTIVGTVLGTILRYFMYRFWVFGKNKGAQDLTREEEIAGFLEQATDVMTGRLPVIRKDQMKSTTEIRDED</sequence>
<evidence type="ECO:0000256" key="1">
    <source>
        <dbReference type="ARBA" id="ARBA00004141"/>
    </source>
</evidence>
<keyword evidence="5 6" id="KW-0472">Membrane</keyword>
<name>A0A917IVC0_9MICC</name>
<dbReference type="AlphaFoldDB" id="A0A917IVC0"/>
<evidence type="ECO:0000256" key="3">
    <source>
        <dbReference type="ARBA" id="ARBA00022692"/>
    </source>
</evidence>
<evidence type="ECO:0000256" key="2">
    <source>
        <dbReference type="ARBA" id="ARBA00009399"/>
    </source>
</evidence>
<keyword evidence="3 6" id="KW-0812">Transmembrane</keyword>
<evidence type="ECO:0000256" key="4">
    <source>
        <dbReference type="ARBA" id="ARBA00022989"/>
    </source>
</evidence>
<evidence type="ECO:0000313" key="9">
    <source>
        <dbReference type="Proteomes" id="UP000600171"/>
    </source>
</evidence>
<dbReference type="Proteomes" id="UP000600171">
    <property type="component" value="Unassembled WGS sequence"/>
</dbReference>
<comment type="similarity">
    <text evidence="2">Belongs to the GtrA family.</text>
</comment>
<feature type="transmembrane region" description="Helical" evidence="6">
    <location>
        <begin position="97"/>
        <end position="118"/>
    </location>
</feature>
<keyword evidence="9" id="KW-1185">Reference proteome</keyword>